<dbReference type="EMBL" id="CP002060">
    <property type="protein sequence ID" value="ADI66267.1"/>
    <property type="molecule type" value="Genomic_DNA"/>
</dbReference>
<dbReference type="AlphaFoldDB" id="D7E5K8"/>
<dbReference type="RefSeq" id="WP_013193276.1">
    <property type="nucleotide sequence ID" value="NC_014249.1"/>
</dbReference>
<sequence>MVSQESFTKILFEPEQIQLGVLTNQGGRKTSPKETFTAQQVEQKIAEALAEREREQIKAELRKFIEIHDTAIQAATVELKATQEHSQKMA</sequence>
<geneLocation type="plasmid" evidence="1 2">
    <name>pAzo01</name>
</geneLocation>
<keyword evidence="1" id="KW-0614">Plasmid</keyword>
<keyword evidence="2" id="KW-1185">Reference proteome</keyword>
<dbReference type="KEGG" id="naz:Aazo_5251"/>
<evidence type="ECO:0000313" key="2">
    <source>
        <dbReference type="Proteomes" id="UP000001511"/>
    </source>
</evidence>
<evidence type="ECO:0000313" key="1">
    <source>
        <dbReference type="EMBL" id="ADI66267.1"/>
    </source>
</evidence>
<dbReference type="HOGENOM" id="CLU_2437888_0_0_3"/>
<proteinExistence type="predicted"/>
<organism evidence="1 2">
    <name type="scientific">Nostoc azollae (strain 0708)</name>
    <name type="common">Anabaena azollae (strain 0708)</name>
    <dbReference type="NCBI Taxonomy" id="551115"/>
    <lineage>
        <taxon>Bacteria</taxon>
        <taxon>Bacillati</taxon>
        <taxon>Cyanobacteriota</taxon>
        <taxon>Cyanophyceae</taxon>
        <taxon>Nostocales</taxon>
        <taxon>Nostocaceae</taxon>
        <taxon>Trichormus</taxon>
    </lineage>
</organism>
<reference evidence="1 2" key="1">
    <citation type="journal article" date="2010" name="PLoS ONE">
        <title>Genome erosion in a nitrogen-fixing vertically transmitted endosymbiotic multicellular cyanobacterium.</title>
        <authorList>
            <person name="Ran L."/>
            <person name="Larsson J."/>
            <person name="Vigil-Stenman T."/>
            <person name="Nylander J.A."/>
            <person name="Ininbergs K."/>
            <person name="Zheng W.W."/>
            <person name="Lapidus A."/>
            <person name="Lowry S."/>
            <person name="Haselkorn R."/>
            <person name="Bergman B."/>
        </authorList>
    </citation>
    <scope>NUCLEOTIDE SEQUENCE [LARGE SCALE GENOMIC DNA]</scope>
    <source>
        <strain evidence="2">0708</strain>
        <plasmid evidence="2">Plasmid pAzo01</plasmid>
    </source>
</reference>
<gene>
    <name evidence="1" type="ordered locus">Aazo_5251</name>
</gene>
<dbReference type="Proteomes" id="UP000001511">
    <property type="component" value="Plasmid pAzo01"/>
</dbReference>
<name>D7E5K8_NOSA0</name>
<accession>D7E5K8</accession>
<protein>
    <submittedName>
        <fullName evidence="1">Uncharacterized protein</fullName>
    </submittedName>
</protein>